<feature type="compositionally biased region" description="Low complexity" evidence="4">
    <location>
        <begin position="29"/>
        <end position="41"/>
    </location>
</feature>
<feature type="signal peptide" evidence="5">
    <location>
        <begin position="1"/>
        <end position="19"/>
    </location>
</feature>
<evidence type="ECO:0000256" key="5">
    <source>
        <dbReference type="SAM" id="SignalP"/>
    </source>
</evidence>
<keyword evidence="3 5" id="KW-0732">Signal</keyword>
<dbReference type="Proteomes" id="UP001432000">
    <property type="component" value="Chromosome"/>
</dbReference>
<keyword evidence="2" id="KW-0813">Transport</keyword>
<evidence type="ECO:0000256" key="3">
    <source>
        <dbReference type="ARBA" id="ARBA00022729"/>
    </source>
</evidence>
<evidence type="ECO:0000313" key="7">
    <source>
        <dbReference type="Proteomes" id="UP001432000"/>
    </source>
</evidence>
<evidence type="ECO:0000256" key="1">
    <source>
        <dbReference type="ARBA" id="ARBA00008520"/>
    </source>
</evidence>
<accession>A0ABZ2PJN2</accession>
<dbReference type="PANTHER" id="PTHR30061">
    <property type="entry name" value="MALTOSE-BINDING PERIPLASMIC PROTEIN"/>
    <property type="match status" value="1"/>
</dbReference>
<dbReference type="Pfam" id="PF01547">
    <property type="entry name" value="SBP_bac_1"/>
    <property type="match status" value="1"/>
</dbReference>
<dbReference type="EMBL" id="CP147846">
    <property type="protein sequence ID" value="WXG67961.1"/>
    <property type="molecule type" value="Genomic_DNA"/>
</dbReference>
<sequence>MASLISKAVLSKAAVLATAATLLTLTACSSDSGSSDAASENADGRGPITYVEGKDTTETGVVRQIIDEWNAANPDEQVTFKEQSNDADQAHDDLVQHLQAEQSDYDVMALDVIWTAEFAAKGWLTPLEGEFALDNAGILPATVESATYNGTQYAAPKNTNGGLLFYRSDLVPTAPATWDELTASCTIAVENNIDCYAGQFASYEGLTVNTSEIINAHGGSFVAEDGKTPTVDSPEARAGLQALVTAFETGVIPAQDTTFKEPESQQAFEDGQALYLRNWPYVYGTASKEGSAVAGKYSVAPLPGVTGVGTSTLGGYNAAISAFSENKATAADFLRFLQGEQAQRIIAEGALPPVLTSLYDDPALIAEMPYLPALKASIENAVPRPVTPFYPAVSKAVQDNTFAAIKGEKSVDQAITDMQAGIESAGSN</sequence>
<dbReference type="PROSITE" id="PS51257">
    <property type="entry name" value="PROKAR_LIPOPROTEIN"/>
    <property type="match status" value="1"/>
</dbReference>
<reference evidence="6 7" key="1">
    <citation type="submission" date="2024-03" db="EMBL/GenBank/DDBJ databases">
        <title>Natural products discovery in diverse microorganisms through a two-stage MS feature dereplication strategy.</title>
        <authorList>
            <person name="Zhang R."/>
        </authorList>
    </citation>
    <scope>NUCLEOTIDE SEQUENCE [LARGE SCALE GENOMIC DNA]</scope>
    <source>
        <strain evidence="6 7">18930</strain>
    </source>
</reference>
<name>A0ABZ2PJN2_9NOCA</name>
<dbReference type="CDD" id="cd14750">
    <property type="entry name" value="PBP2_TMBP"/>
    <property type="match status" value="1"/>
</dbReference>
<feature type="chain" id="PRO_5047550609" evidence="5">
    <location>
        <begin position="20"/>
        <end position="428"/>
    </location>
</feature>
<evidence type="ECO:0000256" key="2">
    <source>
        <dbReference type="ARBA" id="ARBA00022448"/>
    </source>
</evidence>
<feature type="region of interest" description="Disordered" evidence="4">
    <location>
        <begin position="29"/>
        <end position="53"/>
    </location>
</feature>
<dbReference type="PANTHER" id="PTHR30061:SF50">
    <property type="entry name" value="MALTOSE_MALTODEXTRIN-BINDING PERIPLASMIC PROTEIN"/>
    <property type="match status" value="1"/>
</dbReference>
<keyword evidence="7" id="KW-1185">Reference proteome</keyword>
<dbReference type="RefSeq" id="WP_338887860.1">
    <property type="nucleotide sequence ID" value="NZ_CP147846.1"/>
</dbReference>
<gene>
    <name evidence="6" type="ORF">WDS16_22520</name>
</gene>
<dbReference type="InterPro" id="IPR006059">
    <property type="entry name" value="SBP"/>
</dbReference>
<proteinExistence type="inferred from homology"/>
<evidence type="ECO:0000313" key="6">
    <source>
        <dbReference type="EMBL" id="WXG67961.1"/>
    </source>
</evidence>
<organism evidence="6 7">
    <name type="scientific">Rhodococcus sovatensis</name>
    <dbReference type="NCBI Taxonomy" id="1805840"/>
    <lineage>
        <taxon>Bacteria</taxon>
        <taxon>Bacillati</taxon>
        <taxon>Actinomycetota</taxon>
        <taxon>Actinomycetes</taxon>
        <taxon>Mycobacteriales</taxon>
        <taxon>Nocardiaceae</taxon>
        <taxon>Rhodococcus</taxon>
    </lineage>
</organism>
<dbReference type="SUPFAM" id="SSF53850">
    <property type="entry name" value="Periplasmic binding protein-like II"/>
    <property type="match status" value="1"/>
</dbReference>
<dbReference type="Gene3D" id="3.40.190.10">
    <property type="entry name" value="Periplasmic binding protein-like II"/>
    <property type="match status" value="2"/>
</dbReference>
<evidence type="ECO:0000256" key="4">
    <source>
        <dbReference type="SAM" id="MobiDB-lite"/>
    </source>
</evidence>
<protein>
    <submittedName>
        <fullName evidence="6">ABC transporter substrate-binding protein</fullName>
    </submittedName>
</protein>
<comment type="similarity">
    <text evidence="1">Belongs to the bacterial solute-binding protein 1 family.</text>
</comment>